<keyword evidence="2" id="KW-1185">Reference proteome</keyword>
<reference evidence="1 2" key="1">
    <citation type="submission" date="2015-09" db="EMBL/GenBank/DDBJ databases">
        <title>Draft genome sequence of Kouleothrix aurantiaca JCM 19913.</title>
        <authorList>
            <person name="Hemp J."/>
        </authorList>
    </citation>
    <scope>NUCLEOTIDE SEQUENCE [LARGE SCALE GENOMIC DNA]</scope>
    <source>
        <strain evidence="1 2">COM-B</strain>
    </source>
</reference>
<organism evidence="1 2">
    <name type="scientific">Kouleothrix aurantiaca</name>
    <dbReference type="NCBI Taxonomy" id="186479"/>
    <lineage>
        <taxon>Bacteria</taxon>
        <taxon>Bacillati</taxon>
        <taxon>Chloroflexota</taxon>
        <taxon>Chloroflexia</taxon>
        <taxon>Chloroflexales</taxon>
        <taxon>Roseiflexineae</taxon>
        <taxon>Roseiflexaceae</taxon>
        <taxon>Kouleothrix</taxon>
    </lineage>
</organism>
<proteinExistence type="predicted"/>
<accession>A0A0P9F727</accession>
<gene>
    <name evidence="1" type="ORF">SE17_40240</name>
</gene>
<comment type="caution">
    <text evidence="1">The sequence shown here is derived from an EMBL/GenBank/DDBJ whole genome shotgun (WGS) entry which is preliminary data.</text>
</comment>
<evidence type="ECO:0000313" key="1">
    <source>
        <dbReference type="EMBL" id="KPV48035.1"/>
    </source>
</evidence>
<evidence type="ECO:0000313" key="2">
    <source>
        <dbReference type="Proteomes" id="UP000050509"/>
    </source>
</evidence>
<dbReference type="EMBL" id="LJCR01003006">
    <property type="protein sequence ID" value="KPV48035.1"/>
    <property type="molecule type" value="Genomic_DNA"/>
</dbReference>
<protein>
    <submittedName>
        <fullName evidence="1">Uncharacterized protein</fullName>
    </submittedName>
</protein>
<feature type="non-terminal residue" evidence="1">
    <location>
        <position position="1"/>
    </location>
</feature>
<dbReference type="AlphaFoldDB" id="A0A0P9F727"/>
<feature type="non-terminal residue" evidence="1">
    <location>
        <position position="251"/>
    </location>
</feature>
<dbReference type="Proteomes" id="UP000050509">
    <property type="component" value="Unassembled WGS sequence"/>
</dbReference>
<name>A0A0P9F727_9CHLR</name>
<sequence>DIGDYLDTPFLPFTRYQGHNPAAADFNGPEVGRIAGEKTYAWPADQPALELPGKYDGLVQVVLEAGPNVDEQGIKPYTLSVNGERLWIARSSPRELVLAIPPEIAKAPTLALRLEPGLVGDPDPPAGMVAQVKLAPAHNYRWTRAESTIQLPGLGRGDWLVSVTAALKHPDGQPLDATISANGTEVARLPEGDRRQFSFLVPAALVPDGDLTLVVHSNTYTDPRIIGALLYDVQVAPVGATPLLPPLKFVL</sequence>